<evidence type="ECO:0000256" key="1">
    <source>
        <dbReference type="SAM" id="MobiDB-lite"/>
    </source>
</evidence>
<dbReference type="Pfam" id="PF17270">
    <property type="entry name" value="DUF5336"/>
    <property type="match status" value="1"/>
</dbReference>
<keyword evidence="2" id="KW-1133">Transmembrane helix</keyword>
<feature type="transmembrane region" description="Helical" evidence="2">
    <location>
        <begin position="45"/>
        <end position="67"/>
    </location>
</feature>
<feature type="region of interest" description="Disordered" evidence="1">
    <location>
        <begin position="1"/>
        <end position="34"/>
    </location>
</feature>
<dbReference type="InterPro" id="IPR035166">
    <property type="entry name" value="DUF5336"/>
</dbReference>
<evidence type="ECO:0000313" key="3">
    <source>
        <dbReference type="EMBL" id="ABG10427.1"/>
    </source>
</evidence>
<keyword evidence="2" id="KW-0812">Transmembrane</keyword>
<dbReference type="EMBL" id="CP000384">
    <property type="protein sequence ID" value="ABG10427.1"/>
    <property type="molecule type" value="Genomic_DNA"/>
</dbReference>
<protein>
    <recommendedName>
        <fullName evidence="4">34 kDa antigenic protein</fullName>
    </recommendedName>
</protein>
<accession>A0A5Q5BPM0</accession>
<dbReference type="KEGG" id="mmc:Mmcs_4322"/>
<feature type="compositionally biased region" description="Low complexity" evidence="1">
    <location>
        <begin position="217"/>
        <end position="227"/>
    </location>
</feature>
<organism evidence="3">
    <name type="scientific">Mycobacterium sp. (strain MCS)</name>
    <dbReference type="NCBI Taxonomy" id="164756"/>
    <lineage>
        <taxon>Bacteria</taxon>
        <taxon>Bacillati</taxon>
        <taxon>Actinomycetota</taxon>
        <taxon>Actinomycetes</taxon>
        <taxon>Mycobacteriales</taxon>
        <taxon>Mycobacteriaceae</taxon>
        <taxon>Mycobacterium</taxon>
    </lineage>
</organism>
<feature type="compositionally biased region" description="Low complexity" evidence="1">
    <location>
        <begin position="281"/>
        <end position="295"/>
    </location>
</feature>
<feature type="transmembrane region" description="Helical" evidence="2">
    <location>
        <begin position="145"/>
        <end position="165"/>
    </location>
</feature>
<sequence>MTYSPGSPGYPPANQPTTQFSAPTQHFGKVPEQPAAGEGPNKLPAYLLMVVAALGLLVYLCNFGPIFEVSASDFLGQGGTVSGSTLGIGLAVISALTAGLLAGVTLLSKGRTYVAIAAVLSVLALLLVIAELINKPSEASIGWALYALIVLSLLQAGSAVAALLFDTGVLTPPTPRPKYDQQQQYGQYGGPGPYYGQPHSGAHQPQQLHTGSHQQAPQQQRPGYPSQYGGGYPGAGGPSTGGFQSSGQQSGPPTPPTGFPTYGQPQQQQGGGSGQGGSGQGQQPPTSQQSGQNPS</sequence>
<evidence type="ECO:0008006" key="4">
    <source>
        <dbReference type="Google" id="ProtNLM"/>
    </source>
</evidence>
<dbReference type="AlphaFoldDB" id="A0A5Q5BPM0"/>
<feature type="compositionally biased region" description="Polar residues" evidence="1">
    <location>
        <begin position="203"/>
        <end position="216"/>
    </location>
</feature>
<evidence type="ECO:0000256" key="2">
    <source>
        <dbReference type="SAM" id="Phobius"/>
    </source>
</evidence>
<feature type="region of interest" description="Disordered" evidence="1">
    <location>
        <begin position="172"/>
        <end position="295"/>
    </location>
</feature>
<reference evidence="3" key="1">
    <citation type="submission" date="2006-06" db="EMBL/GenBank/DDBJ databases">
        <title>Complete sequence of chromosome of Mycobacterium sp. MCS.</title>
        <authorList>
            <consortium name="US DOE Joint Genome Institute"/>
            <person name="Copeland A."/>
            <person name="Lucas S."/>
            <person name="Lapidus A."/>
            <person name="Barry K."/>
            <person name="Detter J.C."/>
            <person name="Glavina del Rio T."/>
            <person name="Hammon N."/>
            <person name="Israni S."/>
            <person name="Dalin E."/>
            <person name="Tice H."/>
            <person name="Pitluck S."/>
            <person name="Martinez M."/>
            <person name="Schmutz J."/>
            <person name="Larimer F."/>
            <person name="Land M."/>
            <person name="Hauser L."/>
            <person name="Kyrpides N."/>
            <person name="Kim E."/>
            <person name="Miller C.D."/>
            <person name="Hughes J.E."/>
            <person name="Anderson A.J."/>
            <person name="Sims R.C."/>
            <person name="Richardson P."/>
        </authorList>
    </citation>
    <scope>NUCLEOTIDE SEQUENCE [LARGE SCALE GENOMIC DNA]</scope>
    <source>
        <strain evidence="3">MCS</strain>
    </source>
</reference>
<keyword evidence="2" id="KW-0472">Membrane</keyword>
<feature type="compositionally biased region" description="Gly residues" evidence="1">
    <location>
        <begin position="269"/>
        <end position="280"/>
    </location>
</feature>
<gene>
    <name evidence="3" type="ordered locus">Mmcs_4322</name>
</gene>
<feature type="transmembrane region" description="Helical" evidence="2">
    <location>
        <begin position="113"/>
        <end position="133"/>
    </location>
</feature>
<feature type="compositionally biased region" description="Gly residues" evidence="1">
    <location>
        <begin position="228"/>
        <end position="240"/>
    </location>
</feature>
<feature type="compositionally biased region" description="Low complexity" evidence="1">
    <location>
        <begin position="241"/>
        <end position="251"/>
    </location>
</feature>
<name>A0A5Q5BPM0_MYCSS</name>
<feature type="compositionally biased region" description="Polar residues" evidence="1">
    <location>
        <begin position="15"/>
        <end position="24"/>
    </location>
</feature>
<feature type="transmembrane region" description="Helical" evidence="2">
    <location>
        <begin position="88"/>
        <end position="107"/>
    </location>
</feature>
<feature type="compositionally biased region" description="Low complexity" evidence="1">
    <location>
        <begin position="259"/>
        <end position="268"/>
    </location>
</feature>
<proteinExistence type="predicted"/>